<keyword evidence="2" id="KW-1185">Reference proteome</keyword>
<organism evidence="1 2">
    <name type="scientific">Aestuariibaculum marinum</name>
    <dbReference type="NCBI Taxonomy" id="2683592"/>
    <lineage>
        <taxon>Bacteria</taxon>
        <taxon>Pseudomonadati</taxon>
        <taxon>Bacteroidota</taxon>
        <taxon>Flavobacteriia</taxon>
        <taxon>Flavobacteriales</taxon>
        <taxon>Flavobacteriaceae</taxon>
    </lineage>
</organism>
<comment type="caution">
    <text evidence="1">The sequence shown here is derived from an EMBL/GenBank/DDBJ whole genome shotgun (WGS) entry which is preliminary data.</text>
</comment>
<dbReference type="AlphaFoldDB" id="A0A8J6PTF5"/>
<evidence type="ECO:0000313" key="2">
    <source>
        <dbReference type="Proteomes" id="UP000621516"/>
    </source>
</evidence>
<sequence>MILKQVQDDKVVVFFRDGFALLAMTLQSSLREGYDEVIFLILVIF</sequence>
<dbReference type="EMBL" id="JACVXD010000001">
    <property type="protein sequence ID" value="MBD0823028.1"/>
    <property type="molecule type" value="Genomic_DNA"/>
</dbReference>
<evidence type="ECO:0000313" key="1">
    <source>
        <dbReference type="EMBL" id="MBD0823028.1"/>
    </source>
</evidence>
<name>A0A8J6PTF5_9FLAO</name>
<gene>
    <name evidence="1" type="ORF">ICJ85_03250</name>
</gene>
<protein>
    <submittedName>
        <fullName evidence="1">Uncharacterized protein</fullName>
    </submittedName>
</protein>
<reference evidence="1 2" key="1">
    <citation type="journal article" date="2018" name="J. Microbiol.">
        <title>Aestuariibaculum marinum sp. nov., a marine bacterium isolated from seawater in South Korea.</title>
        <authorList>
            <person name="Choi J."/>
            <person name="Lee D."/>
            <person name="Jang J.H."/>
            <person name="Cha S."/>
            <person name="Seo T."/>
        </authorList>
    </citation>
    <scope>NUCLEOTIDE SEQUENCE [LARGE SCALE GENOMIC DNA]</scope>
    <source>
        <strain evidence="1 2">IP7</strain>
    </source>
</reference>
<dbReference type="RefSeq" id="WP_188222328.1">
    <property type="nucleotide sequence ID" value="NZ_JACVXD010000001.1"/>
</dbReference>
<dbReference type="Proteomes" id="UP000621516">
    <property type="component" value="Unassembled WGS sequence"/>
</dbReference>
<proteinExistence type="predicted"/>
<accession>A0A8J6PTF5</accession>